<reference evidence="4 5" key="1">
    <citation type="journal article" date="2015" name="Int. J. Syst. Evol. Microbiol.">
        <title>Carboxylicivirga linearis sp. nov., isolated from a sea cucumber culture pond.</title>
        <authorList>
            <person name="Wang F.Q."/>
            <person name="Zhou Y.X."/>
            <person name="Lin X.Z."/>
            <person name="Chen G.J."/>
            <person name="Du Z.J."/>
        </authorList>
    </citation>
    <scope>NUCLEOTIDE SEQUENCE [LARGE SCALE GENOMIC DNA]</scope>
    <source>
        <strain evidence="4 5">FB218</strain>
    </source>
</reference>
<dbReference type="Pfam" id="PF20736">
    <property type="entry name" value="Glyco_hydro127M"/>
    <property type="match status" value="1"/>
</dbReference>
<sequence length="787" mass="90594">MQLKSLIKNTVVLGLTCSVMACCSPKESRIEADGREVVDFKVLTFPLEDVKLLDGPFKHATELNVQSLLNYEPDRLLAKFRSEAGLEPKAEHYHGWEDNTIAGHSLGHYLSAICMMYKSTGNEEFLNRANYIVDQLEECQNSDGEGYIGAFPDGKRILEEEVAKGDIRSQGFDLNGIWVPYYTQHKVMMGLMDAYELCGNQKALEINKKFADWLLTVVKDLNDEQIQKMLNCEYGGINEALAELYAVTGDTTYMKMTDAFYHKSILDPLSNHEDILPGKHANTQVPKLVGLARIYELTGNQKDRDAAEFFWDRVVNHHSYVTGGHCNHEYFGAPDSLRDQLSDGTTETCNVYNMLKLSSHMFSWEAQPEVADFYERALFNHILSSQHPEDGRVIYNLSLEMGGHKIYQDPQWFTCCVGTGMENHSKYGRNIYYHNNDELYVSQYIASELNWKDQGVKIIQKTQYPDEQGTQLTIKADKAKQFNLLLRYPYWAKSGIEITVNDKAITVNQKPGSFVSINRDWKDGDVVKLKMPFDLRLETMPDDSNRVAIMYGPLVLAGDLGPENDPKVSELMYVPVLMSESRSPSDWMEPVAGKPNTFKTHDVGRPRDVVFKPFYQTHERRYSVYFDLFDQADWDQQQAEYRAKQEQKKKIDNMTIDFFQLGEMQPERDHNYDGEKVFVDQFKQRRYRQADRGGWFSFDMTVYSGQPMALVFEYWGGFPWSLTFDIFVNDHKLVTENLKNKRPGEFFYQIYELPDNLTVNGGKVKVKLVPHEGHRAGPVFSVRTIKR</sequence>
<proteinExistence type="predicted"/>
<name>A0ABS5JXR7_9BACT</name>
<comment type="caution">
    <text evidence="4">The sequence shown here is derived from an EMBL/GenBank/DDBJ whole genome shotgun (WGS) entry which is preliminary data.</text>
</comment>
<protein>
    <submittedName>
        <fullName evidence="4">Glycoside hydrolase family 127 protein</fullName>
    </submittedName>
</protein>
<gene>
    <name evidence="4" type="ORF">KEM10_14945</name>
</gene>
<evidence type="ECO:0000259" key="1">
    <source>
        <dbReference type="Pfam" id="PF07944"/>
    </source>
</evidence>
<feature type="domain" description="Glycoside hydrolase GH146 substrate-binding" evidence="2">
    <location>
        <begin position="650"/>
        <end position="784"/>
    </location>
</feature>
<evidence type="ECO:0000259" key="2">
    <source>
        <dbReference type="Pfam" id="PF20620"/>
    </source>
</evidence>
<dbReference type="PANTHER" id="PTHR31151">
    <property type="entry name" value="PROLINE-TRNA LIGASE (DUF1680)"/>
    <property type="match status" value="1"/>
</dbReference>
<dbReference type="InterPro" id="IPR049046">
    <property type="entry name" value="Beta-AFase-like_GH127_middle"/>
</dbReference>
<accession>A0ABS5JXR7</accession>
<feature type="domain" description="Non-reducing end beta-L-arabinofuranosidase-like GH127 middle" evidence="3">
    <location>
        <begin position="439"/>
        <end position="532"/>
    </location>
</feature>
<dbReference type="EMBL" id="JAGUCO010000012">
    <property type="protein sequence ID" value="MBS2099590.1"/>
    <property type="molecule type" value="Genomic_DNA"/>
</dbReference>
<evidence type="ECO:0000313" key="5">
    <source>
        <dbReference type="Proteomes" id="UP000708576"/>
    </source>
</evidence>
<evidence type="ECO:0000259" key="3">
    <source>
        <dbReference type="Pfam" id="PF20736"/>
    </source>
</evidence>
<feature type="domain" description="Non-reducing end beta-L-arabinofuranosidase-like GH127 catalytic" evidence="1">
    <location>
        <begin position="49"/>
        <end position="428"/>
    </location>
</feature>
<dbReference type="InterPro" id="IPR046544">
    <property type="entry name" value="GH146_SB_dom"/>
</dbReference>
<dbReference type="PROSITE" id="PS51257">
    <property type="entry name" value="PROKAR_LIPOPROTEIN"/>
    <property type="match status" value="1"/>
</dbReference>
<dbReference type="InterPro" id="IPR008928">
    <property type="entry name" value="6-hairpin_glycosidase_sf"/>
</dbReference>
<dbReference type="SUPFAM" id="SSF48208">
    <property type="entry name" value="Six-hairpin glycosidases"/>
    <property type="match status" value="2"/>
</dbReference>
<organism evidence="4 5">
    <name type="scientific">Carboxylicivirga linearis</name>
    <dbReference type="NCBI Taxonomy" id="1628157"/>
    <lineage>
        <taxon>Bacteria</taxon>
        <taxon>Pseudomonadati</taxon>
        <taxon>Bacteroidota</taxon>
        <taxon>Bacteroidia</taxon>
        <taxon>Marinilabiliales</taxon>
        <taxon>Marinilabiliaceae</taxon>
        <taxon>Carboxylicivirga</taxon>
    </lineage>
</organism>
<keyword evidence="5" id="KW-1185">Reference proteome</keyword>
<dbReference type="Pfam" id="PF20620">
    <property type="entry name" value="DUF6805"/>
    <property type="match status" value="1"/>
</dbReference>
<dbReference type="GO" id="GO:0016787">
    <property type="term" value="F:hydrolase activity"/>
    <property type="evidence" value="ECO:0007669"/>
    <property type="project" value="UniProtKB-KW"/>
</dbReference>
<dbReference type="Proteomes" id="UP000708576">
    <property type="component" value="Unassembled WGS sequence"/>
</dbReference>
<dbReference type="PANTHER" id="PTHR31151:SF0">
    <property type="entry name" value="PROLINE-TRNA LIGASE (DUF1680)"/>
    <property type="match status" value="1"/>
</dbReference>
<dbReference type="RefSeq" id="WP_212216831.1">
    <property type="nucleotide sequence ID" value="NZ_JAGUCO010000012.1"/>
</dbReference>
<dbReference type="InterPro" id="IPR012878">
    <property type="entry name" value="Beta-AFase-like_GH127_cat"/>
</dbReference>
<evidence type="ECO:0000313" key="4">
    <source>
        <dbReference type="EMBL" id="MBS2099590.1"/>
    </source>
</evidence>
<dbReference type="Pfam" id="PF07944">
    <property type="entry name" value="Beta-AFase-like_GH127_cat"/>
    <property type="match status" value="1"/>
</dbReference>
<keyword evidence="4" id="KW-0378">Hydrolase</keyword>